<dbReference type="AlphaFoldDB" id="A0A0P0V8V6"/>
<organism evidence="2 3">
    <name type="scientific">Oryza sativa subsp. japonica</name>
    <name type="common">Rice</name>
    <dbReference type="NCBI Taxonomy" id="39947"/>
    <lineage>
        <taxon>Eukaryota</taxon>
        <taxon>Viridiplantae</taxon>
        <taxon>Streptophyta</taxon>
        <taxon>Embryophyta</taxon>
        <taxon>Tracheophyta</taxon>
        <taxon>Spermatophyta</taxon>
        <taxon>Magnoliopsida</taxon>
        <taxon>Liliopsida</taxon>
        <taxon>Poales</taxon>
        <taxon>Poaceae</taxon>
        <taxon>BOP clade</taxon>
        <taxon>Oryzoideae</taxon>
        <taxon>Oryzeae</taxon>
        <taxon>Oryzinae</taxon>
        <taxon>Oryza</taxon>
        <taxon>Oryza sativa</taxon>
    </lineage>
</organism>
<name>A0A0P0V8V6_ORYSJ</name>
<dbReference type="Proteomes" id="UP000059680">
    <property type="component" value="Chromosome 1"/>
</dbReference>
<gene>
    <name evidence="2" type="ordered locus">Os01g0780400</name>
    <name evidence="2" type="ORF">OSNPB_010780400</name>
</gene>
<evidence type="ECO:0000256" key="1">
    <source>
        <dbReference type="SAM" id="MobiDB-lite"/>
    </source>
</evidence>
<evidence type="ECO:0000313" key="3">
    <source>
        <dbReference type="Proteomes" id="UP000059680"/>
    </source>
</evidence>
<sequence>KGGEGGEREATKTPLSHSGTALPPPTYPRRSTPLVFTACCEREREREREEEEKGRRRGCHLSRPRSLPFSCSEYQVLGSRTLSPLSSSTATRRLRCQRVGLPQRLGAGAERREDGPREARLQAPYPFFFFFAATASLGCPSVCPVLDPIWLGGGRNRGLPEQSG</sequence>
<accession>A0A0P0V8V6</accession>
<reference evidence="2 3" key="2">
    <citation type="journal article" date="2013" name="Plant Cell Physiol.">
        <title>Rice Annotation Project Database (RAP-DB): an integrative and interactive database for rice genomics.</title>
        <authorList>
            <person name="Sakai H."/>
            <person name="Lee S.S."/>
            <person name="Tanaka T."/>
            <person name="Numa H."/>
            <person name="Kim J."/>
            <person name="Kawahara Y."/>
            <person name="Wakimoto H."/>
            <person name="Yang C.C."/>
            <person name="Iwamoto M."/>
            <person name="Abe T."/>
            <person name="Yamada Y."/>
            <person name="Muto A."/>
            <person name="Inokuchi H."/>
            <person name="Ikemura T."/>
            <person name="Matsumoto T."/>
            <person name="Sasaki T."/>
            <person name="Itoh T."/>
        </authorList>
    </citation>
    <scope>NUCLEOTIDE SEQUENCE [LARGE SCALE GENOMIC DNA]</scope>
    <source>
        <strain evidence="3">cv. Nipponbare</strain>
    </source>
</reference>
<feature type="region of interest" description="Disordered" evidence="1">
    <location>
        <begin position="42"/>
        <end position="64"/>
    </location>
</feature>
<evidence type="ECO:0000313" key="2">
    <source>
        <dbReference type="EMBL" id="BAS74637.1"/>
    </source>
</evidence>
<keyword evidence="3" id="KW-1185">Reference proteome</keyword>
<reference evidence="2 3" key="3">
    <citation type="journal article" date="2013" name="Rice">
        <title>Improvement of the Oryza sativa Nipponbare reference genome using next generation sequence and optical map data.</title>
        <authorList>
            <person name="Kawahara Y."/>
            <person name="de la Bastide M."/>
            <person name="Hamilton J.P."/>
            <person name="Kanamori H."/>
            <person name="McCombie W.R."/>
            <person name="Ouyang S."/>
            <person name="Schwartz D.C."/>
            <person name="Tanaka T."/>
            <person name="Wu J."/>
            <person name="Zhou S."/>
            <person name="Childs K.L."/>
            <person name="Davidson R.M."/>
            <person name="Lin H."/>
            <person name="Quesada-Ocampo L."/>
            <person name="Vaillancourt B."/>
            <person name="Sakai H."/>
            <person name="Lee S.S."/>
            <person name="Kim J."/>
            <person name="Numa H."/>
            <person name="Itoh T."/>
            <person name="Buell C.R."/>
            <person name="Matsumoto T."/>
        </authorList>
    </citation>
    <scope>NUCLEOTIDE SEQUENCE [LARGE SCALE GENOMIC DNA]</scope>
    <source>
        <strain evidence="3">cv. Nipponbare</strain>
    </source>
</reference>
<feature type="non-terminal residue" evidence="2">
    <location>
        <position position="1"/>
    </location>
</feature>
<proteinExistence type="predicted"/>
<feature type="compositionally biased region" description="Basic and acidic residues" evidence="1">
    <location>
        <begin position="1"/>
        <end position="11"/>
    </location>
</feature>
<protein>
    <submittedName>
        <fullName evidence="2">Os01g0780400 protein</fullName>
    </submittedName>
</protein>
<feature type="region of interest" description="Disordered" evidence="1">
    <location>
        <begin position="1"/>
        <end position="30"/>
    </location>
</feature>
<feature type="compositionally biased region" description="Basic and acidic residues" evidence="1">
    <location>
        <begin position="42"/>
        <end position="54"/>
    </location>
</feature>
<dbReference type="EMBL" id="AP014957">
    <property type="protein sequence ID" value="BAS74637.1"/>
    <property type="molecule type" value="Genomic_DNA"/>
</dbReference>
<reference evidence="3" key="1">
    <citation type="journal article" date="2005" name="Nature">
        <title>The map-based sequence of the rice genome.</title>
        <authorList>
            <consortium name="International rice genome sequencing project (IRGSP)"/>
            <person name="Matsumoto T."/>
            <person name="Wu J."/>
            <person name="Kanamori H."/>
            <person name="Katayose Y."/>
            <person name="Fujisawa M."/>
            <person name="Namiki N."/>
            <person name="Mizuno H."/>
            <person name="Yamamoto K."/>
            <person name="Antonio B.A."/>
            <person name="Baba T."/>
            <person name="Sakata K."/>
            <person name="Nagamura Y."/>
            <person name="Aoki H."/>
            <person name="Arikawa K."/>
            <person name="Arita K."/>
            <person name="Bito T."/>
            <person name="Chiden Y."/>
            <person name="Fujitsuka N."/>
            <person name="Fukunaka R."/>
            <person name="Hamada M."/>
            <person name="Harada C."/>
            <person name="Hayashi A."/>
            <person name="Hijishita S."/>
            <person name="Honda M."/>
            <person name="Hosokawa S."/>
            <person name="Ichikawa Y."/>
            <person name="Idonuma A."/>
            <person name="Iijima M."/>
            <person name="Ikeda M."/>
            <person name="Ikeno M."/>
            <person name="Ito K."/>
            <person name="Ito S."/>
            <person name="Ito T."/>
            <person name="Ito Y."/>
            <person name="Ito Y."/>
            <person name="Iwabuchi A."/>
            <person name="Kamiya K."/>
            <person name="Karasawa W."/>
            <person name="Kurita K."/>
            <person name="Katagiri S."/>
            <person name="Kikuta A."/>
            <person name="Kobayashi H."/>
            <person name="Kobayashi N."/>
            <person name="Machita K."/>
            <person name="Maehara T."/>
            <person name="Masukawa M."/>
            <person name="Mizubayashi T."/>
            <person name="Mukai Y."/>
            <person name="Nagasaki H."/>
            <person name="Nagata Y."/>
            <person name="Naito S."/>
            <person name="Nakashima M."/>
            <person name="Nakama Y."/>
            <person name="Nakamichi Y."/>
            <person name="Nakamura M."/>
            <person name="Meguro A."/>
            <person name="Negishi M."/>
            <person name="Ohta I."/>
            <person name="Ohta T."/>
            <person name="Okamoto M."/>
            <person name="Ono N."/>
            <person name="Saji S."/>
            <person name="Sakaguchi M."/>
            <person name="Sakai K."/>
            <person name="Shibata M."/>
            <person name="Shimokawa T."/>
            <person name="Song J."/>
            <person name="Takazaki Y."/>
            <person name="Terasawa K."/>
            <person name="Tsugane M."/>
            <person name="Tsuji K."/>
            <person name="Ueda S."/>
            <person name="Waki K."/>
            <person name="Yamagata H."/>
            <person name="Yamamoto M."/>
            <person name="Yamamoto S."/>
            <person name="Yamane H."/>
            <person name="Yoshiki S."/>
            <person name="Yoshihara R."/>
            <person name="Yukawa K."/>
            <person name="Zhong H."/>
            <person name="Yano M."/>
            <person name="Yuan Q."/>
            <person name="Ouyang S."/>
            <person name="Liu J."/>
            <person name="Jones K.M."/>
            <person name="Gansberger K."/>
            <person name="Moffat K."/>
            <person name="Hill J."/>
            <person name="Bera J."/>
            <person name="Fadrosh D."/>
            <person name="Jin S."/>
            <person name="Johri S."/>
            <person name="Kim M."/>
            <person name="Overton L."/>
            <person name="Reardon M."/>
            <person name="Tsitrin T."/>
            <person name="Vuong H."/>
            <person name="Weaver B."/>
            <person name="Ciecko A."/>
            <person name="Tallon L."/>
            <person name="Jackson J."/>
            <person name="Pai G."/>
            <person name="Aken S.V."/>
            <person name="Utterback T."/>
            <person name="Reidmuller S."/>
            <person name="Feldblyum T."/>
            <person name="Hsiao J."/>
            <person name="Zismann V."/>
            <person name="Iobst S."/>
            <person name="de Vazeille A.R."/>
            <person name="Buell C.R."/>
            <person name="Ying K."/>
            <person name="Li Y."/>
            <person name="Lu T."/>
            <person name="Huang Y."/>
            <person name="Zhao Q."/>
            <person name="Feng Q."/>
            <person name="Zhang L."/>
            <person name="Zhu J."/>
            <person name="Weng Q."/>
            <person name="Mu J."/>
            <person name="Lu Y."/>
            <person name="Fan D."/>
            <person name="Liu Y."/>
            <person name="Guan J."/>
            <person name="Zhang Y."/>
            <person name="Yu S."/>
            <person name="Liu X."/>
            <person name="Zhang Y."/>
            <person name="Hong G."/>
            <person name="Han B."/>
            <person name="Choisne N."/>
            <person name="Demange N."/>
            <person name="Orjeda G."/>
            <person name="Samain S."/>
            <person name="Cattolico L."/>
            <person name="Pelletier E."/>
            <person name="Couloux A."/>
            <person name="Segurens B."/>
            <person name="Wincker P."/>
            <person name="D'Hont A."/>
            <person name="Scarpelli C."/>
            <person name="Weissenbach J."/>
            <person name="Salanoubat M."/>
            <person name="Quetier F."/>
            <person name="Yu Y."/>
            <person name="Kim H.R."/>
            <person name="Rambo T."/>
            <person name="Currie J."/>
            <person name="Collura K."/>
            <person name="Luo M."/>
            <person name="Yang T."/>
            <person name="Ammiraju J.S.S."/>
            <person name="Engler F."/>
            <person name="Soderlund C."/>
            <person name="Wing R.A."/>
            <person name="Palmer L.E."/>
            <person name="de la Bastide M."/>
            <person name="Spiegel L."/>
            <person name="Nascimento L."/>
            <person name="Zutavern T."/>
            <person name="O'Shaughnessy A."/>
            <person name="Dike S."/>
            <person name="Dedhia N."/>
            <person name="Preston R."/>
            <person name="Balija V."/>
            <person name="McCombie W.R."/>
            <person name="Chow T."/>
            <person name="Chen H."/>
            <person name="Chung M."/>
            <person name="Chen C."/>
            <person name="Shaw J."/>
            <person name="Wu H."/>
            <person name="Hsiao K."/>
            <person name="Chao Y."/>
            <person name="Chu M."/>
            <person name="Cheng C."/>
            <person name="Hour A."/>
            <person name="Lee P."/>
            <person name="Lin S."/>
            <person name="Lin Y."/>
            <person name="Liou J."/>
            <person name="Liu S."/>
            <person name="Hsing Y."/>
            <person name="Raghuvanshi S."/>
            <person name="Mohanty A."/>
            <person name="Bharti A.K."/>
            <person name="Gaur A."/>
            <person name="Gupta V."/>
            <person name="Kumar D."/>
            <person name="Ravi V."/>
            <person name="Vij S."/>
            <person name="Kapur A."/>
            <person name="Khurana P."/>
            <person name="Khurana P."/>
            <person name="Khurana J.P."/>
            <person name="Tyagi A.K."/>
            <person name="Gaikwad K."/>
            <person name="Singh A."/>
            <person name="Dalal V."/>
            <person name="Srivastava S."/>
            <person name="Dixit A."/>
            <person name="Pal A.K."/>
            <person name="Ghazi I.A."/>
            <person name="Yadav M."/>
            <person name="Pandit A."/>
            <person name="Bhargava A."/>
            <person name="Sureshbabu K."/>
            <person name="Batra K."/>
            <person name="Sharma T.R."/>
            <person name="Mohapatra T."/>
            <person name="Singh N.K."/>
            <person name="Messing J."/>
            <person name="Nelson A.B."/>
            <person name="Fuks G."/>
            <person name="Kavchok S."/>
            <person name="Keizer G."/>
            <person name="Linton E."/>
            <person name="Llaca V."/>
            <person name="Song R."/>
            <person name="Tanyolac B."/>
            <person name="Young S."/>
            <person name="Ho-Il K."/>
            <person name="Hahn J.H."/>
            <person name="Sangsakoo G."/>
            <person name="Vanavichit A."/>
            <person name="de Mattos Luiz.A.T."/>
            <person name="Zimmer P.D."/>
            <person name="Malone G."/>
            <person name="Dellagostin O."/>
            <person name="de Oliveira A.C."/>
            <person name="Bevan M."/>
            <person name="Bancroft I."/>
            <person name="Minx P."/>
            <person name="Cordum H."/>
            <person name="Wilson R."/>
            <person name="Cheng Z."/>
            <person name="Jin W."/>
            <person name="Jiang J."/>
            <person name="Leong S.A."/>
            <person name="Iwama H."/>
            <person name="Gojobori T."/>
            <person name="Itoh T."/>
            <person name="Niimura Y."/>
            <person name="Fujii Y."/>
            <person name="Habara T."/>
            <person name="Sakai H."/>
            <person name="Sato Y."/>
            <person name="Wilson G."/>
            <person name="Kumar K."/>
            <person name="McCouch S."/>
            <person name="Juretic N."/>
            <person name="Hoen D."/>
            <person name="Wright S."/>
            <person name="Bruskiewich R."/>
            <person name="Bureau T."/>
            <person name="Miyao A."/>
            <person name="Hirochika H."/>
            <person name="Nishikawa T."/>
            <person name="Kadowaki K."/>
            <person name="Sugiura M."/>
            <person name="Burr B."/>
            <person name="Sasaki T."/>
        </authorList>
    </citation>
    <scope>NUCLEOTIDE SEQUENCE [LARGE SCALE GENOMIC DNA]</scope>
    <source>
        <strain evidence="3">cv. Nipponbare</strain>
    </source>
</reference>